<keyword evidence="3" id="KW-1003">Cell membrane</keyword>
<feature type="non-terminal residue" evidence="10">
    <location>
        <position position="1"/>
    </location>
</feature>
<dbReference type="STRING" id="215637.A0A4P9ZRD6"/>
<dbReference type="GO" id="GO:0008381">
    <property type="term" value="F:mechanosensitive monoatomic ion channel activity"/>
    <property type="evidence" value="ECO:0007669"/>
    <property type="project" value="InterPro"/>
</dbReference>
<evidence type="ECO:0000256" key="5">
    <source>
        <dbReference type="ARBA" id="ARBA00022989"/>
    </source>
</evidence>
<dbReference type="Pfam" id="PF01741">
    <property type="entry name" value="MscL"/>
    <property type="match status" value="1"/>
</dbReference>
<keyword evidence="6" id="KW-0406">Ion transport</keyword>
<dbReference type="PANTHER" id="PTHR30266">
    <property type="entry name" value="MECHANOSENSITIVE CHANNEL MSCL"/>
    <property type="match status" value="1"/>
</dbReference>
<proteinExistence type="inferred from homology"/>
<reference evidence="11" key="1">
    <citation type="journal article" date="2018" name="Nat. Microbiol.">
        <title>Leveraging single-cell genomics to expand the fungal tree of life.</title>
        <authorList>
            <person name="Ahrendt S.R."/>
            <person name="Quandt C.A."/>
            <person name="Ciobanu D."/>
            <person name="Clum A."/>
            <person name="Salamov A."/>
            <person name="Andreopoulos B."/>
            <person name="Cheng J.F."/>
            <person name="Woyke T."/>
            <person name="Pelin A."/>
            <person name="Henrissat B."/>
            <person name="Reynolds N.K."/>
            <person name="Benny G.L."/>
            <person name="Smith M.E."/>
            <person name="James T.Y."/>
            <person name="Grigoriev I.V."/>
        </authorList>
    </citation>
    <scope>NUCLEOTIDE SEQUENCE [LARGE SCALE GENOMIC DNA]</scope>
    <source>
        <strain evidence="11">RSA 468</strain>
    </source>
</reference>
<protein>
    <submittedName>
        <fullName evidence="10">Large conductance mechanosensitive channel protein</fullName>
    </submittedName>
</protein>
<evidence type="ECO:0000256" key="1">
    <source>
        <dbReference type="ARBA" id="ARBA00004141"/>
    </source>
</evidence>
<keyword evidence="5 9" id="KW-1133">Transmembrane helix</keyword>
<dbReference type="PANTHER" id="PTHR30266:SF2">
    <property type="entry name" value="LARGE-CONDUCTANCE MECHANOSENSITIVE CHANNEL"/>
    <property type="match status" value="1"/>
</dbReference>
<evidence type="ECO:0000256" key="4">
    <source>
        <dbReference type="ARBA" id="ARBA00022692"/>
    </source>
</evidence>
<keyword evidence="4 9" id="KW-0812">Transmembrane</keyword>
<name>A0A4P9ZRD6_9FUNG</name>
<evidence type="ECO:0000256" key="7">
    <source>
        <dbReference type="ARBA" id="ARBA00023136"/>
    </source>
</evidence>
<evidence type="ECO:0000256" key="9">
    <source>
        <dbReference type="SAM" id="Phobius"/>
    </source>
</evidence>
<dbReference type="Gene3D" id="1.10.1200.120">
    <property type="entry name" value="Large-conductance mechanosensitive channel, MscL, domain 1"/>
    <property type="match status" value="1"/>
</dbReference>
<accession>A0A4P9ZRD6</accession>
<dbReference type="EMBL" id="ML002902">
    <property type="protein sequence ID" value="RKP35311.1"/>
    <property type="molecule type" value="Genomic_DNA"/>
</dbReference>
<evidence type="ECO:0000313" key="11">
    <source>
        <dbReference type="Proteomes" id="UP000268162"/>
    </source>
</evidence>
<dbReference type="AlphaFoldDB" id="A0A4P9ZRD6"/>
<dbReference type="InterPro" id="IPR036019">
    <property type="entry name" value="MscL_channel"/>
</dbReference>
<dbReference type="SUPFAM" id="SSF81330">
    <property type="entry name" value="Gated mechanosensitive channel"/>
    <property type="match status" value="1"/>
</dbReference>
<keyword evidence="7 9" id="KW-0472">Membrane</keyword>
<evidence type="ECO:0000256" key="2">
    <source>
        <dbReference type="ARBA" id="ARBA00022448"/>
    </source>
</evidence>
<evidence type="ECO:0000256" key="8">
    <source>
        <dbReference type="ARBA" id="ARBA00023303"/>
    </source>
</evidence>
<gene>
    <name evidence="10" type="ORF">BJ085DRAFT_12244</name>
</gene>
<dbReference type="HAMAP" id="MF_00115">
    <property type="entry name" value="MscL"/>
    <property type="match status" value="1"/>
</dbReference>
<keyword evidence="11" id="KW-1185">Reference proteome</keyword>
<dbReference type="GO" id="GO:0016020">
    <property type="term" value="C:membrane"/>
    <property type="evidence" value="ECO:0007669"/>
    <property type="project" value="UniProtKB-SubCell"/>
</dbReference>
<keyword evidence="2" id="KW-0813">Transport</keyword>
<sequence>SIWEEFKDFLDQGNVIDLAIGIIIGAAFTRVVNSFVEDILLPPIGLLLGAANFENQFVVLNDTPIGPGPPPSTPYHPVYHTVEQAQEAGAVTLNYGRFIQLTANFLVVALVLYGLIRLVLLFRRNRTLFKTDKCRYCRKSISIKAKRCPFCTSML</sequence>
<evidence type="ECO:0000256" key="6">
    <source>
        <dbReference type="ARBA" id="ARBA00023065"/>
    </source>
</evidence>
<comment type="subcellular location">
    <subcellularLocation>
        <location evidence="1">Membrane</location>
        <topology evidence="1">Multi-pass membrane protein</topology>
    </subcellularLocation>
</comment>
<feature type="non-terminal residue" evidence="10">
    <location>
        <position position="155"/>
    </location>
</feature>
<dbReference type="InterPro" id="IPR037673">
    <property type="entry name" value="MSC/AndL"/>
</dbReference>
<dbReference type="Proteomes" id="UP000268162">
    <property type="component" value="Unassembled WGS sequence"/>
</dbReference>
<evidence type="ECO:0000313" key="10">
    <source>
        <dbReference type="EMBL" id="RKP35311.1"/>
    </source>
</evidence>
<evidence type="ECO:0000256" key="3">
    <source>
        <dbReference type="ARBA" id="ARBA00022475"/>
    </source>
</evidence>
<feature type="transmembrane region" description="Helical" evidence="9">
    <location>
        <begin position="98"/>
        <end position="120"/>
    </location>
</feature>
<keyword evidence="8" id="KW-0407">Ion channel</keyword>
<organism evidence="10 11">
    <name type="scientific">Dimargaris cristalligena</name>
    <dbReference type="NCBI Taxonomy" id="215637"/>
    <lineage>
        <taxon>Eukaryota</taxon>
        <taxon>Fungi</taxon>
        <taxon>Fungi incertae sedis</taxon>
        <taxon>Zoopagomycota</taxon>
        <taxon>Kickxellomycotina</taxon>
        <taxon>Dimargaritomycetes</taxon>
        <taxon>Dimargaritales</taxon>
        <taxon>Dimargaritaceae</taxon>
        <taxon>Dimargaris</taxon>
    </lineage>
</organism>
<dbReference type="InterPro" id="IPR001185">
    <property type="entry name" value="MS_channel"/>
</dbReference>